<reference evidence="3" key="1">
    <citation type="journal article" date="2005" name="Nature">
        <title>The map-based sequence of the rice genome.</title>
        <authorList>
            <consortium name="International rice genome sequencing project (IRGSP)"/>
            <person name="Matsumoto T."/>
            <person name="Wu J."/>
            <person name="Kanamori H."/>
            <person name="Katayose Y."/>
            <person name="Fujisawa M."/>
            <person name="Namiki N."/>
            <person name="Mizuno H."/>
            <person name="Yamamoto K."/>
            <person name="Antonio B.A."/>
            <person name="Baba T."/>
            <person name="Sakata K."/>
            <person name="Nagamura Y."/>
            <person name="Aoki H."/>
            <person name="Arikawa K."/>
            <person name="Arita K."/>
            <person name="Bito T."/>
            <person name="Chiden Y."/>
            <person name="Fujitsuka N."/>
            <person name="Fukunaka R."/>
            <person name="Hamada M."/>
            <person name="Harada C."/>
            <person name="Hayashi A."/>
            <person name="Hijishita S."/>
            <person name="Honda M."/>
            <person name="Hosokawa S."/>
            <person name="Ichikawa Y."/>
            <person name="Idonuma A."/>
            <person name="Iijima M."/>
            <person name="Ikeda M."/>
            <person name="Ikeno M."/>
            <person name="Ito K."/>
            <person name="Ito S."/>
            <person name="Ito T."/>
            <person name="Ito Y."/>
            <person name="Ito Y."/>
            <person name="Iwabuchi A."/>
            <person name="Kamiya K."/>
            <person name="Karasawa W."/>
            <person name="Kurita K."/>
            <person name="Katagiri S."/>
            <person name="Kikuta A."/>
            <person name="Kobayashi H."/>
            <person name="Kobayashi N."/>
            <person name="Machita K."/>
            <person name="Maehara T."/>
            <person name="Masukawa M."/>
            <person name="Mizubayashi T."/>
            <person name="Mukai Y."/>
            <person name="Nagasaki H."/>
            <person name="Nagata Y."/>
            <person name="Naito S."/>
            <person name="Nakashima M."/>
            <person name="Nakama Y."/>
            <person name="Nakamichi Y."/>
            <person name="Nakamura M."/>
            <person name="Meguro A."/>
            <person name="Negishi M."/>
            <person name="Ohta I."/>
            <person name="Ohta T."/>
            <person name="Okamoto M."/>
            <person name="Ono N."/>
            <person name="Saji S."/>
            <person name="Sakaguchi M."/>
            <person name="Sakai K."/>
            <person name="Shibata M."/>
            <person name="Shimokawa T."/>
            <person name="Song J."/>
            <person name="Takazaki Y."/>
            <person name="Terasawa K."/>
            <person name="Tsugane M."/>
            <person name="Tsuji K."/>
            <person name="Ueda S."/>
            <person name="Waki K."/>
            <person name="Yamagata H."/>
            <person name="Yamamoto M."/>
            <person name="Yamamoto S."/>
            <person name="Yamane H."/>
            <person name="Yoshiki S."/>
            <person name="Yoshihara R."/>
            <person name="Yukawa K."/>
            <person name="Zhong H."/>
            <person name="Yano M."/>
            <person name="Yuan Q."/>
            <person name="Ouyang S."/>
            <person name="Liu J."/>
            <person name="Jones K.M."/>
            <person name="Gansberger K."/>
            <person name="Moffat K."/>
            <person name="Hill J."/>
            <person name="Bera J."/>
            <person name="Fadrosh D."/>
            <person name="Jin S."/>
            <person name="Johri S."/>
            <person name="Kim M."/>
            <person name="Overton L."/>
            <person name="Reardon M."/>
            <person name="Tsitrin T."/>
            <person name="Vuong H."/>
            <person name="Weaver B."/>
            <person name="Ciecko A."/>
            <person name="Tallon L."/>
            <person name="Jackson J."/>
            <person name="Pai G."/>
            <person name="Aken S.V."/>
            <person name="Utterback T."/>
            <person name="Reidmuller S."/>
            <person name="Feldblyum T."/>
            <person name="Hsiao J."/>
            <person name="Zismann V."/>
            <person name="Iobst S."/>
            <person name="de Vazeille A.R."/>
            <person name="Buell C.R."/>
            <person name="Ying K."/>
            <person name="Li Y."/>
            <person name="Lu T."/>
            <person name="Huang Y."/>
            <person name="Zhao Q."/>
            <person name="Feng Q."/>
            <person name="Zhang L."/>
            <person name="Zhu J."/>
            <person name="Weng Q."/>
            <person name="Mu J."/>
            <person name="Lu Y."/>
            <person name="Fan D."/>
            <person name="Liu Y."/>
            <person name="Guan J."/>
            <person name="Zhang Y."/>
            <person name="Yu S."/>
            <person name="Liu X."/>
            <person name="Zhang Y."/>
            <person name="Hong G."/>
            <person name="Han B."/>
            <person name="Choisne N."/>
            <person name="Demange N."/>
            <person name="Orjeda G."/>
            <person name="Samain S."/>
            <person name="Cattolico L."/>
            <person name="Pelletier E."/>
            <person name="Couloux A."/>
            <person name="Segurens B."/>
            <person name="Wincker P."/>
            <person name="D'Hont A."/>
            <person name="Scarpelli C."/>
            <person name="Weissenbach J."/>
            <person name="Salanoubat M."/>
            <person name="Quetier F."/>
            <person name="Yu Y."/>
            <person name="Kim H.R."/>
            <person name="Rambo T."/>
            <person name="Currie J."/>
            <person name="Collura K."/>
            <person name="Luo M."/>
            <person name="Yang T."/>
            <person name="Ammiraju J.S.S."/>
            <person name="Engler F."/>
            <person name="Soderlund C."/>
            <person name="Wing R.A."/>
            <person name="Palmer L.E."/>
            <person name="de la Bastide M."/>
            <person name="Spiegel L."/>
            <person name="Nascimento L."/>
            <person name="Zutavern T."/>
            <person name="O'Shaughnessy A."/>
            <person name="Dike S."/>
            <person name="Dedhia N."/>
            <person name="Preston R."/>
            <person name="Balija V."/>
            <person name="McCombie W.R."/>
            <person name="Chow T."/>
            <person name="Chen H."/>
            <person name="Chung M."/>
            <person name="Chen C."/>
            <person name="Shaw J."/>
            <person name="Wu H."/>
            <person name="Hsiao K."/>
            <person name="Chao Y."/>
            <person name="Chu M."/>
            <person name="Cheng C."/>
            <person name="Hour A."/>
            <person name="Lee P."/>
            <person name="Lin S."/>
            <person name="Lin Y."/>
            <person name="Liou J."/>
            <person name="Liu S."/>
            <person name="Hsing Y."/>
            <person name="Raghuvanshi S."/>
            <person name="Mohanty A."/>
            <person name="Bharti A.K."/>
            <person name="Gaur A."/>
            <person name="Gupta V."/>
            <person name="Kumar D."/>
            <person name="Ravi V."/>
            <person name="Vij S."/>
            <person name="Kapur A."/>
            <person name="Khurana P."/>
            <person name="Khurana P."/>
            <person name="Khurana J.P."/>
            <person name="Tyagi A.K."/>
            <person name="Gaikwad K."/>
            <person name="Singh A."/>
            <person name="Dalal V."/>
            <person name="Srivastava S."/>
            <person name="Dixit A."/>
            <person name="Pal A.K."/>
            <person name="Ghazi I.A."/>
            <person name="Yadav M."/>
            <person name="Pandit A."/>
            <person name="Bhargava A."/>
            <person name="Sureshbabu K."/>
            <person name="Batra K."/>
            <person name="Sharma T.R."/>
            <person name="Mohapatra T."/>
            <person name="Singh N.K."/>
            <person name="Messing J."/>
            <person name="Nelson A.B."/>
            <person name="Fuks G."/>
            <person name="Kavchok S."/>
            <person name="Keizer G."/>
            <person name="Linton E."/>
            <person name="Llaca V."/>
            <person name="Song R."/>
            <person name="Tanyolac B."/>
            <person name="Young S."/>
            <person name="Ho-Il K."/>
            <person name="Hahn J.H."/>
            <person name="Sangsakoo G."/>
            <person name="Vanavichit A."/>
            <person name="de Mattos Luiz.A.T."/>
            <person name="Zimmer P.D."/>
            <person name="Malone G."/>
            <person name="Dellagostin O."/>
            <person name="de Oliveira A.C."/>
            <person name="Bevan M."/>
            <person name="Bancroft I."/>
            <person name="Minx P."/>
            <person name="Cordum H."/>
            <person name="Wilson R."/>
            <person name="Cheng Z."/>
            <person name="Jin W."/>
            <person name="Jiang J."/>
            <person name="Leong S.A."/>
            <person name="Iwama H."/>
            <person name="Gojobori T."/>
            <person name="Itoh T."/>
            <person name="Niimura Y."/>
            <person name="Fujii Y."/>
            <person name="Habara T."/>
            <person name="Sakai H."/>
            <person name="Sato Y."/>
            <person name="Wilson G."/>
            <person name="Kumar K."/>
            <person name="McCouch S."/>
            <person name="Juretic N."/>
            <person name="Hoen D."/>
            <person name="Wright S."/>
            <person name="Bruskiewich R."/>
            <person name="Bureau T."/>
            <person name="Miyao A."/>
            <person name="Hirochika H."/>
            <person name="Nishikawa T."/>
            <person name="Kadowaki K."/>
            <person name="Sugiura M."/>
            <person name="Burr B."/>
            <person name="Sasaki T."/>
        </authorList>
    </citation>
    <scope>NUCLEOTIDE SEQUENCE [LARGE SCALE GENOMIC DNA]</scope>
    <source>
        <strain evidence="3">cv. Nipponbare</strain>
    </source>
</reference>
<name>A0A0P0VII8_ORYSJ</name>
<dbReference type="EMBL" id="AP014958">
    <property type="protein sequence ID" value="BAS78478.1"/>
    <property type="molecule type" value="Genomic_DNA"/>
</dbReference>
<dbReference type="PaxDb" id="39947-A0A0P0VII8"/>
<evidence type="ECO:0000256" key="1">
    <source>
        <dbReference type="SAM" id="MobiDB-lite"/>
    </source>
</evidence>
<gene>
    <name evidence="2" type="ordered locus">Os02g0438650</name>
    <name evidence="2" type="ORF">OSNPB_020438650</name>
</gene>
<keyword evidence="3" id="KW-1185">Reference proteome</keyword>
<sequence>MQRRRPRRLLSYQHSDLAPPVPSSGNNVDPVPTEAPGGGTARAATTTSGGPSSDGAGCRSSSPATCPAAPPLLSPLAASPLAPLSCSNECGARLRAGTHSQSWLLGLEKATRLDDVARNIRF</sequence>
<protein>
    <submittedName>
        <fullName evidence="2">Os02g0438650 protein</fullName>
    </submittedName>
</protein>
<reference evidence="2 3" key="2">
    <citation type="journal article" date="2013" name="Plant Cell Physiol.">
        <title>Rice Annotation Project Database (RAP-DB): an integrative and interactive database for rice genomics.</title>
        <authorList>
            <person name="Sakai H."/>
            <person name="Lee S.S."/>
            <person name="Tanaka T."/>
            <person name="Numa H."/>
            <person name="Kim J."/>
            <person name="Kawahara Y."/>
            <person name="Wakimoto H."/>
            <person name="Yang C.C."/>
            <person name="Iwamoto M."/>
            <person name="Abe T."/>
            <person name="Yamada Y."/>
            <person name="Muto A."/>
            <person name="Inokuchi H."/>
            <person name="Ikemura T."/>
            <person name="Matsumoto T."/>
            <person name="Sasaki T."/>
            <person name="Itoh T."/>
        </authorList>
    </citation>
    <scope>NUCLEOTIDE SEQUENCE [LARGE SCALE GENOMIC DNA]</scope>
    <source>
        <strain evidence="3">cv. Nipponbare</strain>
    </source>
</reference>
<dbReference type="Proteomes" id="UP000059680">
    <property type="component" value="Chromosome 2"/>
</dbReference>
<dbReference type="InParanoid" id="A0A0P0VII8"/>
<organism evidence="2 3">
    <name type="scientific">Oryza sativa subsp. japonica</name>
    <name type="common">Rice</name>
    <dbReference type="NCBI Taxonomy" id="39947"/>
    <lineage>
        <taxon>Eukaryota</taxon>
        <taxon>Viridiplantae</taxon>
        <taxon>Streptophyta</taxon>
        <taxon>Embryophyta</taxon>
        <taxon>Tracheophyta</taxon>
        <taxon>Spermatophyta</taxon>
        <taxon>Magnoliopsida</taxon>
        <taxon>Liliopsida</taxon>
        <taxon>Poales</taxon>
        <taxon>Poaceae</taxon>
        <taxon>BOP clade</taxon>
        <taxon>Oryzoideae</taxon>
        <taxon>Oryzeae</taxon>
        <taxon>Oryzinae</taxon>
        <taxon>Oryza</taxon>
        <taxon>Oryza sativa</taxon>
    </lineage>
</organism>
<reference evidence="2 3" key="3">
    <citation type="journal article" date="2013" name="Rice">
        <title>Improvement of the Oryza sativa Nipponbare reference genome using next generation sequence and optical map data.</title>
        <authorList>
            <person name="Kawahara Y."/>
            <person name="de la Bastide M."/>
            <person name="Hamilton J.P."/>
            <person name="Kanamori H."/>
            <person name="McCombie W.R."/>
            <person name="Ouyang S."/>
            <person name="Schwartz D.C."/>
            <person name="Tanaka T."/>
            <person name="Wu J."/>
            <person name="Zhou S."/>
            <person name="Childs K.L."/>
            <person name="Davidson R.M."/>
            <person name="Lin H."/>
            <person name="Quesada-Ocampo L."/>
            <person name="Vaillancourt B."/>
            <person name="Sakai H."/>
            <person name="Lee S.S."/>
            <person name="Kim J."/>
            <person name="Numa H."/>
            <person name="Itoh T."/>
            <person name="Buell C.R."/>
            <person name="Matsumoto T."/>
        </authorList>
    </citation>
    <scope>NUCLEOTIDE SEQUENCE [LARGE SCALE GENOMIC DNA]</scope>
    <source>
        <strain evidence="3">cv. Nipponbare</strain>
    </source>
</reference>
<proteinExistence type="predicted"/>
<evidence type="ECO:0000313" key="3">
    <source>
        <dbReference type="Proteomes" id="UP000059680"/>
    </source>
</evidence>
<dbReference type="AlphaFoldDB" id="A0A0P0VII8"/>
<evidence type="ECO:0000313" key="2">
    <source>
        <dbReference type="EMBL" id="BAS78478.1"/>
    </source>
</evidence>
<accession>A0A0P0VII8</accession>
<feature type="compositionally biased region" description="Low complexity" evidence="1">
    <location>
        <begin position="41"/>
        <end position="67"/>
    </location>
</feature>
<feature type="region of interest" description="Disordered" evidence="1">
    <location>
        <begin position="1"/>
        <end position="72"/>
    </location>
</feature>